<dbReference type="InterPro" id="IPR050520">
    <property type="entry name" value="INO80/SWR1_helicase"/>
</dbReference>
<gene>
    <name evidence="21" type="ORF">PHAECO_LOCUS2893</name>
</gene>
<name>A0A9P0DJ79_PHACE</name>
<keyword evidence="5" id="KW-0597">Phosphoprotein</keyword>
<evidence type="ECO:0000259" key="18">
    <source>
        <dbReference type="PROSITE" id="PS51192"/>
    </source>
</evidence>
<comment type="subcellular location">
    <subcellularLocation>
        <location evidence="1">Nucleus</location>
    </subcellularLocation>
</comment>
<dbReference type="SMART" id="SM00490">
    <property type="entry name" value="HELICc"/>
    <property type="match status" value="1"/>
</dbReference>
<comment type="similarity">
    <text evidence="2">Belongs to the EAF1 family.</text>
</comment>
<keyword evidence="10" id="KW-0156">Chromatin regulator</keyword>
<accession>A0A9P0DJ79</accession>
<evidence type="ECO:0000256" key="7">
    <source>
        <dbReference type="ARBA" id="ARBA00022801"/>
    </source>
</evidence>
<feature type="compositionally biased region" description="Acidic residues" evidence="16">
    <location>
        <begin position="549"/>
        <end position="572"/>
    </location>
</feature>
<dbReference type="GO" id="GO:0042393">
    <property type="term" value="F:histone binding"/>
    <property type="evidence" value="ECO:0007669"/>
    <property type="project" value="TreeGrafter"/>
</dbReference>
<dbReference type="Gene3D" id="1.20.120.850">
    <property type="entry name" value="SWI2/SNF2 ATPases, N-terminal domain"/>
    <property type="match status" value="1"/>
</dbReference>
<keyword evidence="15" id="KW-0175">Coiled coil</keyword>
<evidence type="ECO:0000256" key="11">
    <source>
        <dbReference type="ARBA" id="ARBA00023015"/>
    </source>
</evidence>
<dbReference type="PROSITE" id="PS50090">
    <property type="entry name" value="MYB_LIKE"/>
    <property type="match status" value="1"/>
</dbReference>
<feature type="compositionally biased region" description="Low complexity" evidence="16">
    <location>
        <begin position="2533"/>
        <end position="2542"/>
    </location>
</feature>
<dbReference type="EMBL" id="OU896718">
    <property type="protein sequence ID" value="CAH1118892.1"/>
    <property type="molecule type" value="Genomic_DNA"/>
</dbReference>
<dbReference type="GO" id="GO:0010468">
    <property type="term" value="P:regulation of gene expression"/>
    <property type="evidence" value="ECO:0007669"/>
    <property type="project" value="UniProtKB-ARBA"/>
</dbReference>
<feature type="region of interest" description="Disordered" evidence="16">
    <location>
        <begin position="1568"/>
        <end position="1601"/>
    </location>
</feature>
<dbReference type="Gene3D" id="1.10.10.60">
    <property type="entry name" value="Homeodomain-like"/>
    <property type="match status" value="1"/>
</dbReference>
<evidence type="ECO:0000256" key="14">
    <source>
        <dbReference type="ARBA" id="ARBA00023242"/>
    </source>
</evidence>
<dbReference type="InterPro" id="IPR027417">
    <property type="entry name" value="P-loop_NTPase"/>
</dbReference>
<evidence type="ECO:0000256" key="3">
    <source>
        <dbReference type="ARBA" id="ARBA00009220"/>
    </source>
</evidence>
<dbReference type="Gene3D" id="3.40.50.10810">
    <property type="entry name" value="Tandem AAA-ATPase domain"/>
    <property type="match status" value="1"/>
</dbReference>
<evidence type="ECO:0000256" key="1">
    <source>
        <dbReference type="ARBA" id="ARBA00004123"/>
    </source>
</evidence>
<keyword evidence="12" id="KW-0238">DNA-binding</keyword>
<dbReference type="Gene3D" id="3.40.50.300">
    <property type="entry name" value="P-loop containing nucleotide triphosphate hydrolases"/>
    <property type="match status" value="1"/>
</dbReference>
<evidence type="ECO:0000256" key="10">
    <source>
        <dbReference type="ARBA" id="ARBA00022853"/>
    </source>
</evidence>
<dbReference type="GO" id="GO:0140096">
    <property type="term" value="F:catalytic activity, acting on a protein"/>
    <property type="evidence" value="ECO:0007669"/>
    <property type="project" value="UniProtKB-ARBA"/>
</dbReference>
<evidence type="ECO:0000313" key="21">
    <source>
        <dbReference type="EMBL" id="CAH1118892.1"/>
    </source>
</evidence>
<dbReference type="InterPro" id="IPR038718">
    <property type="entry name" value="SNF2-like_sf"/>
</dbReference>
<dbReference type="SMART" id="SM00573">
    <property type="entry name" value="HSA"/>
    <property type="match status" value="1"/>
</dbReference>
<feature type="domain" description="HSA" evidence="20">
    <location>
        <begin position="311"/>
        <end position="383"/>
    </location>
</feature>
<feature type="compositionally biased region" description="Basic and acidic residues" evidence="16">
    <location>
        <begin position="459"/>
        <end position="469"/>
    </location>
</feature>
<feature type="region of interest" description="Disordered" evidence="16">
    <location>
        <begin position="225"/>
        <end position="261"/>
    </location>
</feature>
<feature type="coiled-coil region" evidence="15">
    <location>
        <begin position="1686"/>
        <end position="1729"/>
    </location>
</feature>
<dbReference type="Pfam" id="PF07529">
    <property type="entry name" value="HSA"/>
    <property type="match status" value="1"/>
</dbReference>
<evidence type="ECO:0000256" key="4">
    <source>
        <dbReference type="ARBA" id="ARBA00009687"/>
    </source>
</evidence>
<dbReference type="Pfam" id="PF00271">
    <property type="entry name" value="Helicase_C"/>
    <property type="match status" value="1"/>
</dbReference>
<dbReference type="GO" id="GO:0004386">
    <property type="term" value="F:helicase activity"/>
    <property type="evidence" value="ECO:0007669"/>
    <property type="project" value="UniProtKB-KW"/>
</dbReference>
<dbReference type="SUPFAM" id="SSF46689">
    <property type="entry name" value="Homeodomain-like"/>
    <property type="match status" value="1"/>
</dbReference>
<evidence type="ECO:0000256" key="8">
    <source>
        <dbReference type="ARBA" id="ARBA00022806"/>
    </source>
</evidence>
<feature type="compositionally biased region" description="Low complexity" evidence="16">
    <location>
        <begin position="229"/>
        <end position="261"/>
    </location>
</feature>
<dbReference type="InterPro" id="IPR014001">
    <property type="entry name" value="Helicase_ATP-bd"/>
</dbReference>
<dbReference type="PROSITE" id="PS51204">
    <property type="entry name" value="HSA"/>
    <property type="match status" value="1"/>
</dbReference>
<feature type="domain" description="Myb-like" evidence="17">
    <location>
        <begin position="1876"/>
        <end position="1937"/>
    </location>
</feature>
<dbReference type="InterPro" id="IPR014012">
    <property type="entry name" value="HSA_dom"/>
</dbReference>
<keyword evidence="8" id="KW-0347">Helicase</keyword>
<feature type="region of interest" description="Disordered" evidence="16">
    <location>
        <begin position="2533"/>
        <end position="2555"/>
    </location>
</feature>
<dbReference type="PANTHER" id="PTHR45685:SF1">
    <property type="entry name" value="HELICASE SRCAP"/>
    <property type="match status" value="1"/>
</dbReference>
<dbReference type="InterPro" id="IPR000330">
    <property type="entry name" value="SNF2_N"/>
</dbReference>
<dbReference type="FunFam" id="3.40.50.300:FF:000529">
    <property type="entry name" value="helicase SRCAP isoform X1"/>
    <property type="match status" value="1"/>
</dbReference>
<evidence type="ECO:0000256" key="2">
    <source>
        <dbReference type="ARBA" id="ARBA00008913"/>
    </source>
</evidence>
<feature type="region of interest" description="Disordered" evidence="16">
    <location>
        <begin position="125"/>
        <end position="146"/>
    </location>
</feature>
<reference evidence="21" key="2">
    <citation type="submission" date="2022-10" db="EMBL/GenBank/DDBJ databases">
        <authorList>
            <consortium name="ENA_rothamsted_submissions"/>
            <consortium name="culmorum"/>
            <person name="King R."/>
        </authorList>
    </citation>
    <scope>NUCLEOTIDE SEQUENCE</scope>
</reference>
<evidence type="ECO:0000259" key="19">
    <source>
        <dbReference type="PROSITE" id="PS51194"/>
    </source>
</evidence>
<dbReference type="SUPFAM" id="SSF52540">
    <property type="entry name" value="P-loop containing nucleoside triphosphate hydrolases"/>
    <property type="match status" value="2"/>
</dbReference>
<feature type="compositionally biased region" description="Acidic residues" evidence="16">
    <location>
        <begin position="470"/>
        <end position="484"/>
    </location>
</feature>
<evidence type="ECO:0000256" key="16">
    <source>
        <dbReference type="SAM" id="MobiDB-lite"/>
    </source>
</evidence>
<evidence type="ECO:0000256" key="15">
    <source>
        <dbReference type="SAM" id="Coils"/>
    </source>
</evidence>
<dbReference type="CDD" id="cd00167">
    <property type="entry name" value="SANT"/>
    <property type="match status" value="1"/>
</dbReference>
<keyword evidence="14" id="KW-0539">Nucleus</keyword>
<feature type="region of interest" description="Disordered" evidence="16">
    <location>
        <begin position="526"/>
        <end position="583"/>
    </location>
</feature>
<dbReference type="CDD" id="cd18003">
    <property type="entry name" value="DEXQc_SRCAP"/>
    <property type="match status" value="1"/>
</dbReference>
<sequence length="2555" mass="283708">MSDETPGAGQGALPPREGQGLRPLVERPAATTGPAMRLAHVVGGQYVLTTQPHGMPALTQINPGNLSGNTNLSPTGITRIISISPSRVAQTTTLRPSLANQSIVNVLTKPRTNTNVRLQLFPTSESSAPNVQHSVHQKSVKRPLSTAVEKKDSYASKLQHVMNHRIVRSKLVKEKYNEHLLEAYYLESGSNVLDLYQFAKRPKTQAYLAYLKEHALDPQEANILPPTTPTATSVSSLPGISHTSSVQTSTPTVSASDNLSTPKSFSIKTKTSTSSTASSQEQIVEKAKQEAYVVQRIADLQKEGLWSEKRLPKVQDMHRAKAHWDFLLEEMVWLAADFAQERKWKKAAAKKCARMVQKYFQDKALAAQKAEKAQEQNLRRIASFCAKEVKIFWSNVEKLVEYKQNTILEEKRKRALDQQLSFIVDQTEKYSQLLAEGMNKTADLPVSAVSSRSVSRAQSDTEFHPGQHSDDDDEETIEQEEAEGNEGHKEEVEALRKESQMELDDLLEDELLRDYLLNRDKIRLSESEDSDDESMMKSESKMEEQTVSEAEDSDSREDEDEESEEESEEETQQSDVASQGDHDELKLLVEDSHKEGEEKKTDEDNKDKIIDDAAAIAESIQPKGNTLSSTNVSTKIPFLLKFSLREYQHIGLDWLVTMYERKLNGILADEMGLGKTIQTIALLAHLACEKENWGPHLIVVPTSVMLNWEMECKKWCPAFKILTYYGSQKERKLKRTGWTKPNAFHICITSYKLVIQDHQSFRRKKWKYLILDEAQNIKNFKSQRWQLLLNFQTQQRLLLTGTPLQNNLMELWSLMHFLMPNVFQSHREFKEWFSNPVTGMIEGNSEYNENIIKRLHKVLRPFLLRRLKSEVEKQMPKKYEHVVVCRLSKRQRYLYDDYMSRAKTRETLVSGNMLSVINVLMQLRKVCNHPNLFEVRPTISPFQCEGITLHVPSIVYSALDYDPDKHVNLEALNLLLIMQEIHFGSYQCYRMRQSRHSRRIVELGPPDRPACPPCKLAMRVLPGKTPPVLAGGRGRAERKEGAVVGVGQPPPPLQFKGLAPQNVKVKVAGMQVLNQQGILKTIPVVNISQGATGQIGNPVNVTSLLKPADKISASFAQLVQTSTGKHLLLTSNPNITANIPVTSTSGGQKLTFLSKQPVSTIGNTGHAVTKAFVKFQITSVTTGTTLSTVTTNSSGVSMVKNDDKMRTQIGNDYIGRLYSKQNSLDVRWQNDDNAASLSNEDDPKGERKSRLQLMTSINKRRCSALPLYGRDFQDAVKIFSPNKVDPWQGGTIHCLNTMYNKTIVETTSCLSDMLYSPERRIDTLKDICDRFIFYVPAVKSCEPALRVWHPPPSKYWGQQEQKLLIQRLFSKPSTPLHHLASATVTQFPDPRLIQYDCGKLQTMDRLLRTLKGGGHRVLIFTQMTKMLDVLEAFLNFHGHIYLRLDGTTKVDQRQVLMERFNGDKRIFAFILSTRSGGVGVNLTGADTVVFYDSDWNPTMDAQAQDRCHRIGQTRDVHIYRLVSERTIEENILKKANQKRLLGDLAIEGGNFTTAFFKSSTIHDLFDVDQTDPAAPHRPSDPKNHKALHPVPSTDEEKPSTGSMGAMGVLESALASCEDDQDVQAAKWAKAEAVADLAEFDEDIPLEEQEREREPEMSRAEVEINNIIDKLSPIEKYAMKFIETTESAWSAEQLAAAEREIEQQKREWEQDRLAAMREEEERRVRELEEDGDILTFSREDATNQIWVSDNNTEHMPMWCPPTPPQQENDIYIDQTMAFLYDTNIMGEMQLPPIYVKREAKRSRLEAGLVESRRALKIPRKEESTNAPKSLFHSATILKMRRDMKLQKYRGLARPSIPLPGKSSVQKQSVEQPLFHDWTIHEDMALLKVIQNFQGLPLNLIVMNPGHTPNWDFVSDYVNTVSISYRSPKQCRQRYESHLMLREEGKQMGLESYLRKKKNKAGVQKFPLPAKSNRSMRTSQIYTQDNNSTFSQIMCDRFDCLRTIANKKMSTTRTVANNPLINKTKSTPVSNECGIDLEHPVLPVEVAARRAERLAKEKKNLTAEQKQFAARLHLMKGIIANQQQAQSAAGGGTNGGAAANAAAGGSSQIVTQAGGGGAAVAGVSVSAPGTPPTALRTQRIIASPIQTSTMVSVSGLSPATHRLIVSANSGLPGKTVVATSTPSPASSKAIGQAQLAMIRQANLKQQLRLHHASPSGAVKTSTVTIGGQQAVVQLTQAQQQQQRPQFVRQGTVTVGGKTGLSRPVTESEVAALLKKQQLQQQKLLNAGGAAGSGGAQLQGLSPQVLAQAMQAGGVGTPVATLVKAASSAGGNYHYAVTQSVSIPVTGVTLTAHGSKTLTPTLKTTNANQLRQLQLQQQLLAQKKLNAQKLMGQVTGKGGAVQTQLIVGAKPLSAAMTVQQFQQVIRSPMGVAQGPVVLTKAPQRVIPVNAAQGSKQTIQVVAATSQLNTALRPSSTSTLAGALAGIKVQGAGQGQPTLLSQVSAALGQNAGMRQGSPVRIQTSNGTPIVAVSVQNVQPQQQQQHQTTSGDHVSRFLKK</sequence>
<dbReference type="GO" id="GO:0035267">
    <property type="term" value="C:NuA4 histone acetyltransferase complex"/>
    <property type="evidence" value="ECO:0007669"/>
    <property type="project" value="UniProtKB-ARBA"/>
</dbReference>
<proteinExistence type="inferred from homology"/>
<keyword evidence="11" id="KW-0805">Transcription regulation</keyword>
<feature type="region of interest" description="Disordered" evidence="16">
    <location>
        <begin position="1"/>
        <end position="22"/>
    </location>
</feature>
<dbReference type="PROSITE" id="PS51192">
    <property type="entry name" value="HELICASE_ATP_BIND_1"/>
    <property type="match status" value="1"/>
</dbReference>
<feature type="compositionally biased region" description="Basic and acidic residues" evidence="16">
    <location>
        <begin position="534"/>
        <end position="544"/>
    </location>
</feature>
<feature type="compositionally biased region" description="Polar residues" evidence="16">
    <location>
        <begin position="125"/>
        <end position="134"/>
    </location>
</feature>
<evidence type="ECO:0000313" key="22">
    <source>
        <dbReference type="Proteomes" id="UP001153737"/>
    </source>
</evidence>
<organism evidence="21 22">
    <name type="scientific">Phaedon cochleariae</name>
    <name type="common">Mustard beetle</name>
    <dbReference type="NCBI Taxonomy" id="80249"/>
    <lineage>
        <taxon>Eukaryota</taxon>
        <taxon>Metazoa</taxon>
        <taxon>Ecdysozoa</taxon>
        <taxon>Arthropoda</taxon>
        <taxon>Hexapoda</taxon>
        <taxon>Insecta</taxon>
        <taxon>Pterygota</taxon>
        <taxon>Neoptera</taxon>
        <taxon>Endopterygota</taxon>
        <taxon>Coleoptera</taxon>
        <taxon>Polyphaga</taxon>
        <taxon>Cucujiformia</taxon>
        <taxon>Chrysomeloidea</taxon>
        <taxon>Chrysomelidae</taxon>
        <taxon>Chrysomelinae</taxon>
        <taxon>Chrysomelini</taxon>
        <taxon>Phaedon</taxon>
    </lineage>
</organism>
<reference evidence="21" key="1">
    <citation type="submission" date="2022-01" db="EMBL/GenBank/DDBJ databases">
        <authorList>
            <person name="King R."/>
        </authorList>
    </citation>
    <scope>NUCLEOTIDE SEQUENCE</scope>
</reference>
<dbReference type="InterPro" id="IPR001650">
    <property type="entry name" value="Helicase_C-like"/>
</dbReference>
<evidence type="ECO:0000259" key="17">
    <source>
        <dbReference type="PROSITE" id="PS50090"/>
    </source>
</evidence>
<dbReference type="CDD" id="cd18793">
    <property type="entry name" value="SF2_C_SNF"/>
    <property type="match status" value="1"/>
</dbReference>
<keyword evidence="22" id="KW-1185">Reference proteome</keyword>
<dbReference type="GO" id="GO:0006338">
    <property type="term" value="P:chromatin remodeling"/>
    <property type="evidence" value="ECO:0007669"/>
    <property type="project" value="UniProtKB-ARBA"/>
</dbReference>
<protein>
    <recommendedName>
        <fullName evidence="23">Helicase domino</fullName>
    </recommendedName>
</protein>
<evidence type="ECO:0008006" key="23">
    <source>
        <dbReference type="Google" id="ProtNLM"/>
    </source>
</evidence>
<dbReference type="GO" id="GO:0010557">
    <property type="term" value="P:positive regulation of macromolecule biosynthetic process"/>
    <property type="evidence" value="ECO:0007669"/>
    <property type="project" value="UniProtKB-ARBA"/>
</dbReference>
<dbReference type="InterPro" id="IPR049730">
    <property type="entry name" value="SNF2/RAD54-like_C"/>
</dbReference>
<comment type="similarity">
    <text evidence="4">Belongs to the SNF2/RAD54 helicase family. ISWI subfamily.</text>
</comment>
<evidence type="ECO:0000256" key="5">
    <source>
        <dbReference type="ARBA" id="ARBA00022553"/>
    </source>
</evidence>
<feature type="region of interest" description="Disordered" evidence="16">
    <location>
        <begin position="449"/>
        <end position="493"/>
    </location>
</feature>
<feature type="coiled-coil region" evidence="15">
    <location>
        <begin position="2042"/>
        <end position="2069"/>
    </location>
</feature>
<dbReference type="FunFam" id="3.40.50.10810:FF:000005">
    <property type="entry name" value="Photoperiod-independent early flowering 1"/>
    <property type="match status" value="1"/>
</dbReference>
<feature type="domain" description="Helicase ATP-binding" evidence="18">
    <location>
        <begin position="656"/>
        <end position="821"/>
    </location>
</feature>
<evidence type="ECO:0000256" key="12">
    <source>
        <dbReference type="ARBA" id="ARBA00023125"/>
    </source>
</evidence>
<keyword evidence="13" id="KW-0804">Transcription</keyword>
<dbReference type="PANTHER" id="PTHR45685">
    <property type="entry name" value="HELICASE SRCAP-RELATED"/>
    <property type="match status" value="1"/>
</dbReference>
<dbReference type="InterPro" id="IPR009057">
    <property type="entry name" value="Homeodomain-like_sf"/>
</dbReference>
<dbReference type="GO" id="GO:0003677">
    <property type="term" value="F:DNA binding"/>
    <property type="evidence" value="ECO:0007669"/>
    <property type="project" value="UniProtKB-KW"/>
</dbReference>
<evidence type="ECO:0000256" key="9">
    <source>
        <dbReference type="ARBA" id="ARBA00022840"/>
    </source>
</evidence>
<dbReference type="Pfam" id="PF00176">
    <property type="entry name" value="SNF2-rel_dom"/>
    <property type="match status" value="1"/>
</dbReference>
<dbReference type="GO" id="GO:0005524">
    <property type="term" value="F:ATP binding"/>
    <property type="evidence" value="ECO:0007669"/>
    <property type="project" value="UniProtKB-KW"/>
</dbReference>
<keyword evidence="7" id="KW-0378">Hydrolase</keyword>
<dbReference type="GO" id="GO:0000812">
    <property type="term" value="C:Swr1 complex"/>
    <property type="evidence" value="ECO:0007669"/>
    <property type="project" value="TreeGrafter"/>
</dbReference>
<dbReference type="SMART" id="SM00487">
    <property type="entry name" value="DEXDc"/>
    <property type="match status" value="1"/>
</dbReference>
<comment type="similarity">
    <text evidence="3">Belongs to the SNF2/RAD54 helicase family. SWR1 subfamily.</text>
</comment>
<dbReference type="PROSITE" id="PS51194">
    <property type="entry name" value="HELICASE_CTER"/>
    <property type="match status" value="1"/>
</dbReference>
<feature type="domain" description="Helicase C-terminal" evidence="19">
    <location>
        <begin position="1402"/>
        <end position="1552"/>
    </location>
</feature>
<evidence type="ECO:0000259" key="20">
    <source>
        <dbReference type="PROSITE" id="PS51204"/>
    </source>
</evidence>
<dbReference type="GO" id="GO:0016887">
    <property type="term" value="F:ATP hydrolysis activity"/>
    <property type="evidence" value="ECO:0007669"/>
    <property type="project" value="TreeGrafter"/>
</dbReference>
<dbReference type="OrthoDB" id="372624at2759"/>
<evidence type="ECO:0000256" key="13">
    <source>
        <dbReference type="ARBA" id="ARBA00023163"/>
    </source>
</evidence>
<keyword evidence="9" id="KW-0067">ATP-binding</keyword>
<evidence type="ECO:0000256" key="6">
    <source>
        <dbReference type="ARBA" id="ARBA00022741"/>
    </source>
</evidence>
<keyword evidence="6" id="KW-0547">Nucleotide-binding</keyword>
<dbReference type="Proteomes" id="UP001153737">
    <property type="component" value="Chromosome 12"/>
</dbReference>
<dbReference type="InterPro" id="IPR001005">
    <property type="entry name" value="SANT/Myb"/>
</dbReference>